<reference evidence="1" key="1">
    <citation type="submission" date="2023-04" db="EMBL/GenBank/DDBJ databases">
        <title>Phytophthora lilii NBRC 32176.</title>
        <authorList>
            <person name="Ichikawa N."/>
            <person name="Sato H."/>
            <person name="Tonouchi N."/>
        </authorList>
    </citation>
    <scope>NUCLEOTIDE SEQUENCE</scope>
    <source>
        <strain evidence="1">NBRC 32176</strain>
    </source>
</reference>
<dbReference type="Proteomes" id="UP001165083">
    <property type="component" value="Unassembled WGS sequence"/>
</dbReference>
<dbReference type="SUPFAM" id="SSF48403">
    <property type="entry name" value="Ankyrin repeat"/>
    <property type="match status" value="1"/>
</dbReference>
<keyword evidence="2" id="KW-1185">Reference proteome</keyword>
<dbReference type="EMBL" id="BSXW01000573">
    <property type="protein sequence ID" value="GMF25795.1"/>
    <property type="molecule type" value="Genomic_DNA"/>
</dbReference>
<evidence type="ECO:0000313" key="1">
    <source>
        <dbReference type="EMBL" id="GMF25795.1"/>
    </source>
</evidence>
<dbReference type="Gene3D" id="1.25.40.20">
    <property type="entry name" value="Ankyrin repeat-containing domain"/>
    <property type="match status" value="1"/>
</dbReference>
<evidence type="ECO:0000313" key="2">
    <source>
        <dbReference type="Proteomes" id="UP001165083"/>
    </source>
</evidence>
<organism evidence="1 2">
    <name type="scientific">Phytophthora lilii</name>
    <dbReference type="NCBI Taxonomy" id="2077276"/>
    <lineage>
        <taxon>Eukaryota</taxon>
        <taxon>Sar</taxon>
        <taxon>Stramenopiles</taxon>
        <taxon>Oomycota</taxon>
        <taxon>Peronosporomycetes</taxon>
        <taxon>Peronosporales</taxon>
        <taxon>Peronosporaceae</taxon>
        <taxon>Phytophthora</taxon>
    </lineage>
</organism>
<sequence length="349" mass="39965">MQALKYMFGAPNTASGNQGGCWRSCRVREDLHELQICGSNREPLEKQSWKSWKQQVAVDVLLYLCTRGMVRCRHAEGNDTVRWLNSYPLCAHTNGEVSSRRSRPLIPRSSRMHCSAWTLCFGADRRQLCPHNLQLFWGHRLAEACAVALTEFLDWIWDIAAHSGLSAWSLTRFLRSDVHYHRYQFVESLKVAANRGDLRIVQWLFAHFPGCEVPAEVVEAVTRKGDLSILKFCLSQDSGRDRNNKNFGVTVHWGWYSLEIAICFDHMDVARWLLEKKLQDLTPEQRTTAIKLSLVRCSSELAKMLLHRGKCISDYARLASRPEERWTVGHVDELADAAAQHIVDSTNVL</sequence>
<protein>
    <submittedName>
        <fullName evidence="1">Unnamed protein product</fullName>
    </submittedName>
</protein>
<proteinExistence type="predicted"/>
<dbReference type="InterPro" id="IPR036770">
    <property type="entry name" value="Ankyrin_rpt-contain_sf"/>
</dbReference>
<accession>A0A9W6U5L7</accession>
<dbReference type="AlphaFoldDB" id="A0A9W6U5L7"/>
<gene>
    <name evidence="1" type="ORF">Plil01_001067800</name>
</gene>
<name>A0A9W6U5L7_9STRA</name>
<comment type="caution">
    <text evidence="1">The sequence shown here is derived from an EMBL/GenBank/DDBJ whole genome shotgun (WGS) entry which is preliminary data.</text>
</comment>